<reference evidence="1" key="2">
    <citation type="submission" date="2009-12" db="EMBL/GenBank/DDBJ databases">
        <authorList>
            <person name="Summers A.O."/>
            <person name="Shearer J."/>
            <person name="Wireman J."/>
        </authorList>
    </citation>
    <scope>NUCLEOTIDE SEQUENCE</scope>
    <source>
        <strain evidence="1">Y74T</strain>
        <plasmid evidence="1">pWBG758</plasmid>
    </source>
</reference>
<keyword evidence="1" id="KW-0614">Plasmid</keyword>
<sequence>MNKLNKDRNRAYEHITDEVESFIYQKGILNDYSIETENNVDCDYSKVDEKLAITIYMSRDL</sequence>
<gene>
    <name evidence="1" type="ORF">SAP040A_003</name>
</gene>
<accession>D2J885</accession>
<protein>
    <submittedName>
        <fullName evidence="1">Uncharacterized protein</fullName>
    </submittedName>
</protein>
<dbReference type="EMBL" id="GQ900400">
    <property type="protein sequence ID" value="ACZ58985.1"/>
    <property type="molecule type" value="Genomic_DNA"/>
</dbReference>
<geneLocation type="plasmid" evidence="1">
    <name>pWBG758</name>
</geneLocation>
<name>D2J885_STAAU</name>
<organism evidence="1">
    <name type="scientific">Staphylococcus aureus</name>
    <dbReference type="NCBI Taxonomy" id="1280"/>
    <lineage>
        <taxon>Bacteria</taxon>
        <taxon>Bacillati</taxon>
        <taxon>Bacillota</taxon>
        <taxon>Bacilli</taxon>
        <taxon>Bacillales</taxon>
        <taxon>Staphylococcaceae</taxon>
        <taxon>Staphylococcus</taxon>
    </lineage>
</organism>
<reference evidence="1" key="1">
    <citation type="submission" date="2009-08" db="EMBL/GenBank/DDBJ databases">
        <authorList>
            <person name="Gill J."/>
            <person name="Borman J."/>
            <person name="Shetty J."/>
            <person name="Hostetler J."/>
            <person name="Durkin S."/>
            <person name="Montgomery B."/>
        </authorList>
    </citation>
    <scope>NUCLEOTIDE SEQUENCE</scope>
    <source>
        <strain evidence="1">Y74T</strain>
        <plasmid evidence="1">pWBG758</plasmid>
    </source>
</reference>
<dbReference type="AlphaFoldDB" id="D2J885"/>
<dbReference type="RefSeq" id="WP_012816566.1">
    <property type="nucleotide sequence ID" value="NC_013329.1"/>
</dbReference>
<evidence type="ECO:0000313" key="1">
    <source>
        <dbReference type="EMBL" id="ACZ58985.1"/>
    </source>
</evidence>
<proteinExistence type="predicted"/>